<organism evidence="1">
    <name type="scientific">bioreactor metagenome</name>
    <dbReference type="NCBI Taxonomy" id="1076179"/>
    <lineage>
        <taxon>unclassified sequences</taxon>
        <taxon>metagenomes</taxon>
        <taxon>ecological metagenomes</taxon>
    </lineage>
</organism>
<dbReference type="AlphaFoldDB" id="A0A645ESN1"/>
<comment type="caution">
    <text evidence="1">The sequence shown here is derived from an EMBL/GenBank/DDBJ whole genome shotgun (WGS) entry which is preliminary data.</text>
</comment>
<accession>A0A645ESN1</accession>
<name>A0A645ESN1_9ZZZZ</name>
<sequence>MEDYEGAFDFALFGNNYIEFGKYMIKDLYLLIHATVQERGADYKYRKPSNPNEPVVPEIKIMKIEVLNEVKDKLVNALTVTMPLDQLDDEFAVDMTDMVIQNKGNVNIYFNVIDPITQQKVKLFARQCRVKINRDFYKMLSKYKEDGKIDFQIS</sequence>
<proteinExistence type="predicted"/>
<dbReference type="EMBL" id="VSSQ01049436">
    <property type="protein sequence ID" value="MPN03514.1"/>
    <property type="molecule type" value="Genomic_DNA"/>
</dbReference>
<protein>
    <submittedName>
        <fullName evidence="1">Uncharacterized protein</fullName>
    </submittedName>
</protein>
<evidence type="ECO:0000313" key="1">
    <source>
        <dbReference type="EMBL" id="MPN03514.1"/>
    </source>
</evidence>
<gene>
    <name evidence="1" type="ORF">SDC9_150744</name>
</gene>
<reference evidence="1" key="1">
    <citation type="submission" date="2019-08" db="EMBL/GenBank/DDBJ databases">
        <authorList>
            <person name="Kucharzyk K."/>
            <person name="Murdoch R.W."/>
            <person name="Higgins S."/>
            <person name="Loffler F."/>
        </authorList>
    </citation>
    <scope>NUCLEOTIDE SEQUENCE</scope>
</reference>